<evidence type="ECO:0000313" key="3">
    <source>
        <dbReference type="Proteomes" id="UP000659344"/>
    </source>
</evidence>
<reference evidence="3" key="1">
    <citation type="journal article" date="2019" name="Int. J. Syst. Evol. Microbiol.">
        <title>The Global Catalogue of Microorganisms (GCM) 10K type strain sequencing project: providing services to taxonomists for standard genome sequencing and annotation.</title>
        <authorList>
            <consortium name="The Broad Institute Genomics Platform"/>
            <consortium name="The Broad Institute Genome Sequencing Center for Infectious Disease"/>
            <person name="Wu L."/>
            <person name="Ma J."/>
        </authorList>
    </citation>
    <scope>NUCLEOTIDE SEQUENCE [LARGE SCALE GENOMIC DNA]</scope>
    <source>
        <strain evidence="3">CGMCC 1.12769</strain>
    </source>
</reference>
<dbReference type="EMBL" id="BMFT01000001">
    <property type="protein sequence ID" value="GGH20302.1"/>
    <property type="molecule type" value="Genomic_DNA"/>
</dbReference>
<dbReference type="InterPro" id="IPR016181">
    <property type="entry name" value="Acyl_CoA_acyltransferase"/>
</dbReference>
<name>A0ABQ1YCI8_9BACL</name>
<dbReference type="Pfam" id="PF13480">
    <property type="entry name" value="Acetyltransf_6"/>
    <property type="match status" value="1"/>
</dbReference>
<proteinExistence type="predicted"/>
<dbReference type="Proteomes" id="UP000659344">
    <property type="component" value="Unassembled WGS sequence"/>
</dbReference>
<feature type="domain" description="BioF2-like acetyltransferase" evidence="1">
    <location>
        <begin position="175"/>
        <end position="317"/>
    </location>
</feature>
<organism evidence="2 3">
    <name type="scientific">Paenibacillus segetis</name>
    <dbReference type="NCBI Taxonomy" id="1325360"/>
    <lineage>
        <taxon>Bacteria</taxon>
        <taxon>Bacillati</taxon>
        <taxon>Bacillota</taxon>
        <taxon>Bacilli</taxon>
        <taxon>Bacillales</taxon>
        <taxon>Paenibacillaceae</taxon>
        <taxon>Paenibacillus</taxon>
    </lineage>
</organism>
<accession>A0ABQ1YCI8</accession>
<dbReference type="SUPFAM" id="SSF55729">
    <property type="entry name" value="Acyl-CoA N-acyltransferases (Nat)"/>
    <property type="match status" value="1"/>
</dbReference>
<dbReference type="InterPro" id="IPR038740">
    <property type="entry name" value="BioF2-like_GNAT_dom"/>
</dbReference>
<dbReference type="Gene3D" id="3.40.630.30">
    <property type="match status" value="1"/>
</dbReference>
<protein>
    <recommendedName>
        <fullName evidence="1">BioF2-like acetyltransferase domain-containing protein</fullName>
    </recommendedName>
</protein>
<sequence>MQTSIIRTVEELSNIEHQWREFMRHIENPEIFASWEWVESYIHHLMDPSKELFIIVVTDQDTCVAIAPLCIVSQKIIWRRISTLQFIVADVGDVNLIYIHKDCHGVKVLNQIIQVLLQHQDEWDWIDLYNLQSSNPQTELVKHFFGEQFDLFERKLSVLPYIDLMQYNDMKADKSRIKAIERKERKLLRDHHDVTIKIFEPFDLQKWSNFIELHKQRWQDSLFNQPNNQAFFEEVLLQLHNQERTHLSYIEINGHVAAAWHTMIYADKAYMYMIASPKHYAEYGVGLVLTNRVIRHLMNTSSCLQEIDFLSGQQDYKFYWADRVKINYHIRFINRARRTKLLRAYSFIQFNKQRLISLLTQR</sequence>
<evidence type="ECO:0000259" key="1">
    <source>
        <dbReference type="Pfam" id="PF13480"/>
    </source>
</evidence>
<keyword evidence="3" id="KW-1185">Reference proteome</keyword>
<comment type="caution">
    <text evidence="2">The sequence shown here is derived from an EMBL/GenBank/DDBJ whole genome shotgun (WGS) entry which is preliminary data.</text>
</comment>
<evidence type="ECO:0000313" key="2">
    <source>
        <dbReference type="EMBL" id="GGH20302.1"/>
    </source>
</evidence>
<gene>
    <name evidence="2" type="ORF">GCM10008013_17590</name>
</gene>
<dbReference type="RefSeq" id="WP_188537799.1">
    <property type="nucleotide sequence ID" value="NZ_BMFT01000001.1"/>
</dbReference>